<accession>A0ABY5GIF4</accession>
<dbReference type="Proteomes" id="UP001057998">
    <property type="component" value="Chromosome 1"/>
</dbReference>
<name>A0ABY5GIF4_9GAMM</name>
<dbReference type="Gene3D" id="3.40.630.30">
    <property type="match status" value="1"/>
</dbReference>
<keyword evidence="2" id="KW-0012">Acyltransferase</keyword>
<dbReference type="Pfam" id="PF00583">
    <property type="entry name" value="Acetyltransf_1"/>
    <property type="match status" value="1"/>
</dbReference>
<dbReference type="RefSeq" id="WP_255390259.1">
    <property type="nucleotide sequence ID" value="NZ_CP101508.1"/>
</dbReference>
<dbReference type="EMBL" id="CP101508">
    <property type="protein sequence ID" value="UTV28936.1"/>
    <property type="molecule type" value="Genomic_DNA"/>
</dbReference>
<keyword evidence="2" id="KW-0808">Transferase</keyword>
<feature type="domain" description="N-acetyltransferase" evidence="1">
    <location>
        <begin position="2"/>
        <end position="158"/>
    </location>
</feature>
<evidence type="ECO:0000313" key="2">
    <source>
        <dbReference type="EMBL" id="UTV28936.1"/>
    </source>
</evidence>
<organism evidence="2 3">
    <name type="scientific">Photobacterium atrarenae</name>
    <dbReference type="NCBI Taxonomy" id="865757"/>
    <lineage>
        <taxon>Bacteria</taxon>
        <taxon>Pseudomonadati</taxon>
        <taxon>Pseudomonadota</taxon>
        <taxon>Gammaproteobacteria</taxon>
        <taxon>Vibrionales</taxon>
        <taxon>Vibrionaceae</taxon>
        <taxon>Photobacterium</taxon>
    </lineage>
</organism>
<dbReference type="PROSITE" id="PS51186">
    <property type="entry name" value="GNAT"/>
    <property type="match status" value="1"/>
</dbReference>
<dbReference type="EC" id="2.3.1.-" evidence="2"/>
<sequence>MISYRDMTQQDFLEYRSYSNEFRGRELADAQKISVAEGIQLANQELDECLPQGLETDNNFLLCLEVEQNDDTHVIGYFWYRLHEDSAFIYDFQIFPQYQGKGYGKQFYLSLDSAWSDNGINRVELLVAYDNKRAFKLYKEIGFQPTGINMTKRTISKQ</sequence>
<evidence type="ECO:0000313" key="3">
    <source>
        <dbReference type="Proteomes" id="UP001057998"/>
    </source>
</evidence>
<dbReference type="GO" id="GO:0016746">
    <property type="term" value="F:acyltransferase activity"/>
    <property type="evidence" value="ECO:0007669"/>
    <property type="project" value="UniProtKB-KW"/>
</dbReference>
<protein>
    <submittedName>
        <fullName evidence="2">GNAT family N-acetyltransferase</fullName>
        <ecNumber evidence="2">2.3.1.-</ecNumber>
    </submittedName>
</protein>
<dbReference type="InterPro" id="IPR016181">
    <property type="entry name" value="Acyl_CoA_acyltransferase"/>
</dbReference>
<gene>
    <name evidence="2" type="ORF">NNL38_06815</name>
</gene>
<keyword evidence="3" id="KW-1185">Reference proteome</keyword>
<dbReference type="InterPro" id="IPR000182">
    <property type="entry name" value="GNAT_dom"/>
</dbReference>
<proteinExistence type="predicted"/>
<dbReference type="CDD" id="cd04301">
    <property type="entry name" value="NAT_SF"/>
    <property type="match status" value="1"/>
</dbReference>
<evidence type="ECO:0000259" key="1">
    <source>
        <dbReference type="PROSITE" id="PS51186"/>
    </source>
</evidence>
<dbReference type="SUPFAM" id="SSF55729">
    <property type="entry name" value="Acyl-CoA N-acyltransferases (Nat)"/>
    <property type="match status" value="1"/>
</dbReference>
<reference evidence="2" key="1">
    <citation type="submission" date="2022-07" db="EMBL/GenBank/DDBJ databases">
        <title>Genome sequencing of Photobacterium atrarenae GJH2-4.</title>
        <authorList>
            <person name="Park S.-J."/>
        </authorList>
    </citation>
    <scope>NUCLEOTIDE SEQUENCE</scope>
    <source>
        <strain evidence="2">GJH2-4</strain>
    </source>
</reference>